<dbReference type="InterPro" id="IPR053830">
    <property type="entry name" value="DUF6922"/>
</dbReference>
<dbReference type="PANTHER" id="PTHR36924:SF1">
    <property type="entry name" value="ANTITOXIN HIGA-1"/>
    <property type="match status" value="1"/>
</dbReference>
<name>A0ABS8GW97_9FLAO</name>
<organism evidence="3 4">
    <name type="scientific">Leeuwenhoekiella parthenopeia</name>
    <dbReference type="NCBI Taxonomy" id="2890320"/>
    <lineage>
        <taxon>Bacteria</taxon>
        <taxon>Pseudomonadati</taxon>
        <taxon>Bacteroidota</taxon>
        <taxon>Flavobacteriia</taxon>
        <taxon>Flavobacteriales</taxon>
        <taxon>Flavobacteriaceae</taxon>
        <taxon>Leeuwenhoekiella</taxon>
    </lineage>
</organism>
<dbReference type="RefSeq" id="WP_228229910.1">
    <property type="nucleotide sequence ID" value="NZ_JAJGMW010000009.1"/>
</dbReference>
<dbReference type="Proteomes" id="UP001197770">
    <property type="component" value="Unassembled WGS sequence"/>
</dbReference>
<accession>A0ABS8GW97</accession>
<evidence type="ECO:0000313" key="4">
    <source>
        <dbReference type="Proteomes" id="UP001197770"/>
    </source>
</evidence>
<dbReference type="SUPFAM" id="SSF47413">
    <property type="entry name" value="lambda repressor-like DNA-binding domains"/>
    <property type="match status" value="1"/>
</dbReference>
<reference evidence="3 4" key="1">
    <citation type="submission" date="2021-11" db="EMBL/GenBank/DDBJ databases">
        <title>Seasonal and diel survey of microbial diversity of the Tyrrhenian coast.</title>
        <authorList>
            <person name="Gattoni G."/>
            <person name="Corral P."/>
        </authorList>
    </citation>
    <scope>NUCLEOTIDE SEQUENCE [LARGE SCALE GENOMIC DNA]</scope>
    <source>
        <strain evidence="3 4">Mr9</strain>
    </source>
</reference>
<dbReference type="SMART" id="SM00530">
    <property type="entry name" value="HTH_XRE"/>
    <property type="match status" value="1"/>
</dbReference>
<dbReference type="PANTHER" id="PTHR36924">
    <property type="entry name" value="ANTITOXIN HIGA-1"/>
    <property type="match status" value="1"/>
</dbReference>
<comment type="caution">
    <text evidence="3">The sequence shown here is derived from an EMBL/GenBank/DDBJ whole genome shotgun (WGS) entry which is preliminary data.</text>
</comment>
<evidence type="ECO:0000313" key="3">
    <source>
        <dbReference type="EMBL" id="MCC4212843.1"/>
    </source>
</evidence>
<gene>
    <name evidence="3" type="ORF">LLW17_08950</name>
</gene>
<dbReference type="PROSITE" id="PS50943">
    <property type="entry name" value="HTH_CROC1"/>
    <property type="match status" value="1"/>
</dbReference>
<protein>
    <submittedName>
        <fullName evidence="3">HigA family addiction module antitoxin</fullName>
    </submittedName>
</protein>
<dbReference type="NCBIfam" id="TIGR02607">
    <property type="entry name" value="antidote_HigA"/>
    <property type="match status" value="1"/>
</dbReference>
<evidence type="ECO:0000256" key="1">
    <source>
        <dbReference type="ARBA" id="ARBA00023125"/>
    </source>
</evidence>
<dbReference type="CDD" id="cd00093">
    <property type="entry name" value="HTH_XRE"/>
    <property type="match status" value="1"/>
</dbReference>
<evidence type="ECO:0000259" key="2">
    <source>
        <dbReference type="PROSITE" id="PS50943"/>
    </source>
</evidence>
<sequence>MLPDLEKIKGVHPGAVLKRALKKKDLNASDLARAIDEHKQTLSAILNGRRAVNPKLSIKLAQLFDIPADYFSLLQASYDVQQALELKTKHTPDLKRFRKALFWDTQLDKIDWNKNKRAVIKRVLERGNHQEIEELIKYYGKQTISKVVQSIKTSYLPSFEENVKHYSLAE</sequence>
<dbReference type="EMBL" id="JAJGMW010000009">
    <property type="protein sequence ID" value="MCC4212843.1"/>
    <property type="molecule type" value="Genomic_DNA"/>
</dbReference>
<dbReference type="InterPro" id="IPR013430">
    <property type="entry name" value="Toxin_antidote_HigA"/>
</dbReference>
<keyword evidence="4" id="KW-1185">Reference proteome</keyword>
<dbReference type="Gene3D" id="1.10.260.40">
    <property type="entry name" value="lambda repressor-like DNA-binding domains"/>
    <property type="match status" value="1"/>
</dbReference>
<dbReference type="Pfam" id="PF21956">
    <property type="entry name" value="DUF6922"/>
    <property type="match status" value="1"/>
</dbReference>
<dbReference type="InterPro" id="IPR001387">
    <property type="entry name" value="Cro/C1-type_HTH"/>
</dbReference>
<feature type="domain" description="HTH cro/C1-type" evidence="2">
    <location>
        <begin position="17"/>
        <end position="71"/>
    </location>
</feature>
<proteinExistence type="predicted"/>
<dbReference type="InterPro" id="IPR010982">
    <property type="entry name" value="Lambda_DNA-bd_dom_sf"/>
</dbReference>
<keyword evidence="1" id="KW-0238">DNA-binding</keyword>
<dbReference type="Pfam" id="PF01381">
    <property type="entry name" value="HTH_3"/>
    <property type="match status" value="1"/>
</dbReference>